<accession>A0A7S0AQX5</accession>
<name>A0A7S0AQX5_9DINO</name>
<dbReference type="EMBL" id="HBEG01032837">
    <property type="protein sequence ID" value="CAD8370816.1"/>
    <property type="molecule type" value="Transcribed_RNA"/>
</dbReference>
<organism evidence="2">
    <name type="scientific">Pyrodinium bahamense</name>
    <dbReference type="NCBI Taxonomy" id="73915"/>
    <lineage>
        <taxon>Eukaryota</taxon>
        <taxon>Sar</taxon>
        <taxon>Alveolata</taxon>
        <taxon>Dinophyceae</taxon>
        <taxon>Gonyaulacales</taxon>
        <taxon>Pyrocystaceae</taxon>
        <taxon>Pyrodinium</taxon>
    </lineage>
</organism>
<reference evidence="2" key="1">
    <citation type="submission" date="2021-01" db="EMBL/GenBank/DDBJ databases">
        <authorList>
            <person name="Corre E."/>
            <person name="Pelletier E."/>
            <person name="Niang G."/>
            <person name="Scheremetjew M."/>
            <person name="Finn R."/>
            <person name="Kale V."/>
            <person name="Holt S."/>
            <person name="Cochrane G."/>
            <person name="Meng A."/>
            <person name="Brown T."/>
            <person name="Cohen L."/>
        </authorList>
    </citation>
    <scope>NUCLEOTIDE SEQUENCE</scope>
    <source>
        <strain evidence="2">Pbaha01</strain>
    </source>
</reference>
<gene>
    <name evidence="2" type="ORF">PBAH0796_LOCUS20039</name>
</gene>
<sequence>METTTEEAAPTPAPAPICTCPNGTPAAGDKCPKDGGVKCESCKSGFELTNETACKVKSSGGGDGKDGDGDGKTKVVEKLKVAFTVAGIDYNALMADEGAKKKLEEGMKGGIATSLGIPVESILELLFSQGSINVEAVIKPPEGVNTTELSQTISSDPSAMTQAVVSEVETLKEELEAAGVVTGDITVSEPTTVVVQEIVPITPAPIPAPTPAPTPAPKPNPPKKDSTRGGIDDLDDDDGLVGQAPPQASRAALAAFAMLAAVVHVA</sequence>
<feature type="compositionally biased region" description="Basic and acidic residues" evidence="1">
    <location>
        <begin position="222"/>
        <end position="231"/>
    </location>
</feature>
<protein>
    <submittedName>
        <fullName evidence="2">Uncharacterized protein</fullName>
    </submittedName>
</protein>
<evidence type="ECO:0000313" key="2">
    <source>
        <dbReference type="EMBL" id="CAD8370816.1"/>
    </source>
</evidence>
<feature type="compositionally biased region" description="Pro residues" evidence="1">
    <location>
        <begin position="203"/>
        <end position="220"/>
    </location>
</feature>
<evidence type="ECO:0000256" key="1">
    <source>
        <dbReference type="SAM" id="MobiDB-lite"/>
    </source>
</evidence>
<dbReference type="AlphaFoldDB" id="A0A7S0AQX5"/>
<feature type="region of interest" description="Disordered" evidence="1">
    <location>
        <begin position="203"/>
        <end position="245"/>
    </location>
</feature>
<proteinExistence type="predicted"/>